<gene>
    <name evidence="2" type="ORF">PEV8663_00209</name>
</gene>
<reference evidence="2 3" key="1">
    <citation type="submission" date="2017-05" db="EMBL/GenBank/DDBJ databases">
        <authorList>
            <person name="Song R."/>
            <person name="Chenine A.L."/>
            <person name="Ruprecht R.M."/>
        </authorList>
    </citation>
    <scope>NUCLEOTIDE SEQUENCE [LARGE SCALE GENOMIC DNA]</scope>
    <source>
        <strain evidence="2 3">CECT 8663</strain>
    </source>
</reference>
<dbReference type="Proteomes" id="UP000220836">
    <property type="component" value="Unassembled WGS sequence"/>
</dbReference>
<evidence type="ECO:0000256" key="1">
    <source>
        <dbReference type="SAM" id="SignalP"/>
    </source>
</evidence>
<dbReference type="RefSeq" id="WP_097802762.1">
    <property type="nucleotide sequence ID" value="NZ_FXYH01000001.1"/>
</dbReference>
<dbReference type="EMBL" id="FXYH01000001">
    <property type="protein sequence ID" value="SMX33294.1"/>
    <property type="molecule type" value="Genomic_DNA"/>
</dbReference>
<dbReference type="Pfam" id="PF14247">
    <property type="entry name" value="DUF4344"/>
    <property type="match status" value="2"/>
</dbReference>
<dbReference type="InterPro" id="IPR025644">
    <property type="entry name" value="DUF4344"/>
</dbReference>
<feature type="chain" id="PRO_5012873083" description="Metallopeptidase" evidence="1">
    <location>
        <begin position="20"/>
        <end position="242"/>
    </location>
</feature>
<dbReference type="AlphaFoldDB" id="A0A238JSY6"/>
<evidence type="ECO:0000313" key="3">
    <source>
        <dbReference type="Proteomes" id="UP000220836"/>
    </source>
</evidence>
<accession>A0A238JSY6</accession>
<proteinExistence type="predicted"/>
<keyword evidence="1" id="KW-0732">Signal</keyword>
<protein>
    <recommendedName>
        <fullName evidence="4">Metallopeptidase</fullName>
    </recommendedName>
</protein>
<organism evidence="2 3">
    <name type="scientific">Pelagimonas varians</name>
    <dbReference type="NCBI Taxonomy" id="696760"/>
    <lineage>
        <taxon>Bacteria</taxon>
        <taxon>Pseudomonadati</taxon>
        <taxon>Pseudomonadota</taxon>
        <taxon>Alphaproteobacteria</taxon>
        <taxon>Rhodobacterales</taxon>
        <taxon>Roseobacteraceae</taxon>
        <taxon>Pelagimonas</taxon>
    </lineage>
</organism>
<keyword evidence="3" id="KW-1185">Reference proteome</keyword>
<feature type="signal peptide" evidence="1">
    <location>
        <begin position="1"/>
        <end position="19"/>
    </location>
</feature>
<name>A0A238JSY6_9RHOB</name>
<evidence type="ECO:0000313" key="2">
    <source>
        <dbReference type="EMBL" id="SMX33294.1"/>
    </source>
</evidence>
<evidence type="ECO:0008006" key="4">
    <source>
        <dbReference type="Google" id="ProtNLM"/>
    </source>
</evidence>
<dbReference type="OrthoDB" id="935695at2"/>
<sequence length="242" mass="26824">MTKAMLIVAGILAAAPVCADEASDTFVEANILGIFYHELGHALIDTENLPVFGQEEDAADVFSILLVDSLYDHETAVDMAYDVANGFWGEALVRDQDNQDVAWWDVHGPDEQRFYNTVCLFYGADPDAREDFAADMDLPQERADYCYDEFSKALDSWGSVLDDMAERKSGGTLEYAGGSDSLTEQIIEQEVAALNAEFRFAHPVTISVESCGEANAFYDPQDRAIIMCTEFEDHLRAMADLL</sequence>